<feature type="compositionally biased region" description="Basic and acidic residues" evidence="1">
    <location>
        <begin position="49"/>
        <end position="61"/>
    </location>
</feature>
<dbReference type="EMBL" id="JAOYFB010000039">
    <property type="protein sequence ID" value="KAK4029431.1"/>
    <property type="molecule type" value="Genomic_DNA"/>
</dbReference>
<reference evidence="2 3" key="1">
    <citation type="journal article" date="2023" name="Nucleic Acids Res.">
        <title>The hologenome of Daphnia magna reveals possible DNA methylation and microbiome-mediated evolution of the host genome.</title>
        <authorList>
            <person name="Chaturvedi A."/>
            <person name="Li X."/>
            <person name="Dhandapani V."/>
            <person name="Marshall H."/>
            <person name="Kissane S."/>
            <person name="Cuenca-Cambronero M."/>
            <person name="Asole G."/>
            <person name="Calvet F."/>
            <person name="Ruiz-Romero M."/>
            <person name="Marangio P."/>
            <person name="Guigo R."/>
            <person name="Rago D."/>
            <person name="Mirbahai L."/>
            <person name="Eastwood N."/>
            <person name="Colbourne J.K."/>
            <person name="Zhou J."/>
            <person name="Mallon E."/>
            <person name="Orsini L."/>
        </authorList>
    </citation>
    <scope>NUCLEOTIDE SEQUENCE [LARGE SCALE GENOMIC DNA]</scope>
    <source>
        <strain evidence="2">LRV0_1</strain>
    </source>
</reference>
<accession>A0ABR0AWC1</accession>
<comment type="caution">
    <text evidence="2">The sequence shown here is derived from an EMBL/GenBank/DDBJ whole genome shotgun (WGS) entry which is preliminary data.</text>
</comment>
<sequence>MFFTLSVCYLCGSREKERRGPEKPKRVTMCRFSSDSHIHTKLTLGHSAQENDSRNKNKRDA</sequence>
<feature type="region of interest" description="Disordered" evidence="1">
    <location>
        <begin position="41"/>
        <end position="61"/>
    </location>
</feature>
<proteinExistence type="predicted"/>
<evidence type="ECO:0000256" key="1">
    <source>
        <dbReference type="SAM" id="MobiDB-lite"/>
    </source>
</evidence>
<organism evidence="2 3">
    <name type="scientific">Daphnia magna</name>
    <dbReference type="NCBI Taxonomy" id="35525"/>
    <lineage>
        <taxon>Eukaryota</taxon>
        <taxon>Metazoa</taxon>
        <taxon>Ecdysozoa</taxon>
        <taxon>Arthropoda</taxon>
        <taxon>Crustacea</taxon>
        <taxon>Branchiopoda</taxon>
        <taxon>Diplostraca</taxon>
        <taxon>Cladocera</taxon>
        <taxon>Anomopoda</taxon>
        <taxon>Daphniidae</taxon>
        <taxon>Daphnia</taxon>
    </lineage>
</organism>
<evidence type="ECO:0000313" key="3">
    <source>
        <dbReference type="Proteomes" id="UP001234178"/>
    </source>
</evidence>
<dbReference type="Proteomes" id="UP001234178">
    <property type="component" value="Unassembled WGS sequence"/>
</dbReference>
<gene>
    <name evidence="2" type="ORF">OUZ56_022423</name>
</gene>
<name>A0ABR0AWC1_9CRUS</name>
<protein>
    <submittedName>
        <fullName evidence="2">Uncharacterized protein</fullName>
    </submittedName>
</protein>
<evidence type="ECO:0000313" key="2">
    <source>
        <dbReference type="EMBL" id="KAK4029431.1"/>
    </source>
</evidence>
<keyword evidence="3" id="KW-1185">Reference proteome</keyword>